<proteinExistence type="predicted"/>
<protein>
    <submittedName>
        <fullName evidence="1">Uncharacterized protein</fullName>
    </submittedName>
</protein>
<dbReference type="RefSeq" id="YP_009021468.1">
    <property type="nucleotide sequence ID" value="NC_023859.1"/>
</dbReference>
<evidence type="ECO:0000313" key="1">
    <source>
        <dbReference type="EMBL" id="AHL18493.1"/>
    </source>
</evidence>
<name>W8NWK3_9CAUD</name>
<keyword evidence="2" id="KW-1185">Reference proteome</keyword>
<sequence>MISGGFLHHETKVKTMAEAPRPYKATASGAAGADRAAASTAIAAGTSNLAIGATAINAIVAALKA</sequence>
<organism evidence="1 2">
    <name type="scientific">Microbacterium phage vB_MoxS-ISF9</name>
    <dbReference type="NCBI Taxonomy" id="1458670"/>
    <lineage>
        <taxon>Viruses</taxon>
        <taxon>Duplodnaviria</taxon>
        <taxon>Heunggongvirae</taxon>
        <taxon>Uroviricota</taxon>
        <taxon>Caudoviricetes</taxon>
        <taxon>Farahnazvirus</taxon>
        <taxon>Farahnazvirus ISF9</taxon>
    </lineage>
</organism>
<accession>W8NWK3</accession>
<reference evidence="1 2" key="1">
    <citation type="journal article" date="2014" name="Arch. Virol.">
        <title>Complete genome sequence of a novel phage, vB_MoxS-ISF9, infecting methylotrophic Microbacterium: first report of a virulent Microbacterium phage.</title>
        <authorList>
            <person name="Zamani I."/>
            <person name="Bouzari M."/>
            <person name="Emtiazi G."/>
            <person name="Ghasemi S.M."/>
            <person name="Chang H.I."/>
        </authorList>
    </citation>
    <scope>NUCLEOTIDE SEQUENCE [LARGE SCALE GENOMIC DNA]</scope>
</reference>
<dbReference type="EMBL" id="KJ173786">
    <property type="protein sequence ID" value="AHL18493.1"/>
    <property type="molecule type" value="Genomic_DNA"/>
</dbReference>
<dbReference type="GeneID" id="18938334"/>
<evidence type="ECO:0000313" key="2">
    <source>
        <dbReference type="Proteomes" id="UP000019700"/>
    </source>
</evidence>
<dbReference type="KEGG" id="vg:18938334"/>
<gene>
    <name evidence="1" type="ORF">ISF9_023</name>
</gene>
<dbReference type="Proteomes" id="UP000019700">
    <property type="component" value="Genome"/>
</dbReference>